<dbReference type="Pfam" id="PF00535">
    <property type="entry name" value="Glycos_transf_2"/>
    <property type="match status" value="1"/>
</dbReference>
<dbReference type="InterPro" id="IPR029044">
    <property type="entry name" value="Nucleotide-diphossugar_trans"/>
</dbReference>
<gene>
    <name evidence="3" type="ORF">GCM10010201_20430</name>
</gene>
<keyword evidence="1" id="KW-0812">Transmembrane</keyword>
<dbReference type="PANTHER" id="PTHR43685">
    <property type="entry name" value="GLYCOSYLTRANSFERASE"/>
    <property type="match status" value="1"/>
</dbReference>
<keyword evidence="1" id="KW-0472">Membrane</keyword>
<dbReference type="InterPro" id="IPR050834">
    <property type="entry name" value="Glycosyltransf_2"/>
</dbReference>
<evidence type="ECO:0000259" key="2">
    <source>
        <dbReference type="Pfam" id="PF00535"/>
    </source>
</evidence>
<dbReference type="EMBL" id="BAAARY010000007">
    <property type="protein sequence ID" value="GAA2522339.1"/>
    <property type="molecule type" value="Genomic_DNA"/>
</dbReference>
<keyword evidence="1" id="KW-1133">Transmembrane helix</keyword>
<dbReference type="PANTHER" id="PTHR43685:SF2">
    <property type="entry name" value="GLYCOSYLTRANSFERASE 2-LIKE DOMAIN-CONTAINING PROTEIN"/>
    <property type="match status" value="1"/>
</dbReference>
<keyword evidence="4" id="KW-1185">Reference proteome</keyword>
<name>A0ABP6ASH8_9ACTN</name>
<dbReference type="Proteomes" id="UP001499978">
    <property type="component" value="Unassembled WGS sequence"/>
</dbReference>
<evidence type="ECO:0000313" key="3">
    <source>
        <dbReference type="EMBL" id="GAA2522339.1"/>
    </source>
</evidence>
<evidence type="ECO:0000313" key="4">
    <source>
        <dbReference type="Proteomes" id="UP001499978"/>
    </source>
</evidence>
<dbReference type="Gene3D" id="3.90.550.10">
    <property type="entry name" value="Spore Coat Polysaccharide Biosynthesis Protein SpsA, Chain A"/>
    <property type="match status" value="1"/>
</dbReference>
<protein>
    <submittedName>
        <fullName evidence="3">Glycosyltransferase</fullName>
    </submittedName>
</protein>
<feature type="transmembrane region" description="Helical" evidence="1">
    <location>
        <begin position="6"/>
        <end position="25"/>
    </location>
</feature>
<dbReference type="SUPFAM" id="SSF53448">
    <property type="entry name" value="Nucleotide-diphospho-sugar transferases"/>
    <property type="match status" value="1"/>
</dbReference>
<comment type="caution">
    <text evidence="3">The sequence shown here is derived from an EMBL/GenBank/DDBJ whole genome shotgun (WGS) entry which is preliminary data.</text>
</comment>
<dbReference type="InterPro" id="IPR001173">
    <property type="entry name" value="Glyco_trans_2-like"/>
</dbReference>
<organism evidence="3 4">
    <name type="scientific">Pilimelia columellifera subsp. columellifera</name>
    <dbReference type="NCBI Taxonomy" id="706583"/>
    <lineage>
        <taxon>Bacteria</taxon>
        <taxon>Bacillati</taxon>
        <taxon>Actinomycetota</taxon>
        <taxon>Actinomycetes</taxon>
        <taxon>Micromonosporales</taxon>
        <taxon>Micromonosporaceae</taxon>
        <taxon>Pilimelia</taxon>
    </lineage>
</organism>
<evidence type="ECO:0000256" key="1">
    <source>
        <dbReference type="SAM" id="Phobius"/>
    </source>
</evidence>
<reference evidence="4" key="1">
    <citation type="journal article" date="2019" name="Int. J. Syst. Evol. Microbiol.">
        <title>The Global Catalogue of Microorganisms (GCM) 10K type strain sequencing project: providing services to taxonomists for standard genome sequencing and annotation.</title>
        <authorList>
            <consortium name="The Broad Institute Genomics Platform"/>
            <consortium name="The Broad Institute Genome Sequencing Center for Infectious Disease"/>
            <person name="Wu L."/>
            <person name="Ma J."/>
        </authorList>
    </citation>
    <scope>NUCLEOTIDE SEQUENCE [LARGE SCALE GENOMIC DNA]</scope>
    <source>
        <strain evidence="4">JCM 3367</strain>
    </source>
</reference>
<accession>A0ABP6ASH8</accession>
<dbReference type="RefSeq" id="WP_344171611.1">
    <property type="nucleotide sequence ID" value="NZ_BAAARY010000007.1"/>
</dbReference>
<feature type="domain" description="Glycosyltransferase 2-like" evidence="2">
    <location>
        <begin position="71"/>
        <end position="188"/>
    </location>
</feature>
<sequence>MGAPALLGYPYAMLAGATGLLYLAYGRYEDPSRHERRGPPAGAHTFPALPSFPVVSLLTVAGSDDDAAVTAVAALAATDHSPAEIIVVATGPSADGLDELARTLPITVLRLPGAGPHDALRHAAEHATGEVLAFVAEGTLAAPDAVRRCLRALHRHPELGAVTAHLRARNAEVNPLTRAQDAWLEARCRINIGAEAAIGAVVELPAGLAVCRREAVWPCLPAWRPGRSLAALLVGQPWLGPTPRSPDEPRDGTSAAGRAWQVGYVSSARAYVPVPTTVGGLLTRSLDGFGNTVRSAAFTGRFAWRQGPLPALLHYGRSTTAVTAPVAAGWYLVATPALGWWVGTVLFLGSALVSGIAYGLATGTERPFAAAWAYQPAGRVLGTMMHAALPAYALARAAGALVGLARRPPRPAAP</sequence>
<proteinExistence type="predicted"/>
<feature type="transmembrane region" description="Helical" evidence="1">
    <location>
        <begin position="338"/>
        <end position="361"/>
    </location>
</feature>
<feature type="transmembrane region" description="Helical" evidence="1">
    <location>
        <begin position="311"/>
        <end position="332"/>
    </location>
</feature>